<proteinExistence type="inferred from homology"/>
<feature type="binding site" evidence="5">
    <location>
        <begin position="263"/>
        <end position="264"/>
    </location>
    <ligand>
        <name>ATP</name>
        <dbReference type="ChEBI" id="CHEBI:30616"/>
    </ligand>
</feature>
<evidence type="ECO:0000313" key="8">
    <source>
        <dbReference type="EMBL" id="TMR26295.1"/>
    </source>
</evidence>
<organism evidence="8 9">
    <name type="scientific">Actinomadura geliboluensis</name>
    <dbReference type="NCBI Taxonomy" id="882440"/>
    <lineage>
        <taxon>Bacteria</taxon>
        <taxon>Bacillati</taxon>
        <taxon>Actinomycetota</taxon>
        <taxon>Actinomycetes</taxon>
        <taxon>Streptosporangiales</taxon>
        <taxon>Thermomonosporaceae</taxon>
        <taxon>Actinomadura</taxon>
    </lineage>
</organism>
<comment type="subunit">
    <text evidence="5 6">Homodimer.</text>
</comment>
<name>A0A5S4FZS6_9ACTN</name>
<feature type="binding site" evidence="5">
    <location>
        <position position="144"/>
    </location>
    <ligand>
        <name>ATP</name>
        <dbReference type="ChEBI" id="CHEBI:30616"/>
    </ligand>
</feature>
<dbReference type="InterPro" id="IPR011054">
    <property type="entry name" value="Rudment_hybrid_motif"/>
</dbReference>
<dbReference type="UniPathway" id="UPA00074">
    <property type="reaction ID" value="UER00942"/>
</dbReference>
<keyword evidence="4 5" id="KW-0067">ATP-binding</keyword>
<dbReference type="Gene3D" id="3.30.470.20">
    <property type="entry name" value="ATP-grasp fold, B domain"/>
    <property type="match status" value="1"/>
</dbReference>
<comment type="similarity">
    <text evidence="5 6">Belongs to the PurK/PurT family.</text>
</comment>
<evidence type="ECO:0000256" key="2">
    <source>
        <dbReference type="ARBA" id="ARBA00022741"/>
    </source>
</evidence>
<comment type="pathway">
    <text evidence="5 6">Purine metabolism; IMP biosynthesis via de novo pathway; 5-amino-1-(5-phospho-D-ribosyl)imidazole-4-carboxylate from 5-amino-1-(5-phospho-D-ribosyl)imidazole (N5-CAIR route): step 1/2.</text>
</comment>
<dbReference type="Pfam" id="PF22660">
    <property type="entry name" value="RS_preATP-grasp-like"/>
    <property type="match status" value="1"/>
</dbReference>
<dbReference type="GO" id="GO:0004638">
    <property type="term" value="F:phosphoribosylaminoimidazole carboxylase activity"/>
    <property type="evidence" value="ECO:0007669"/>
    <property type="project" value="InterPro"/>
</dbReference>
<evidence type="ECO:0000256" key="1">
    <source>
        <dbReference type="ARBA" id="ARBA00022598"/>
    </source>
</evidence>
<dbReference type="RefSeq" id="WP_138641958.1">
    <property type="nucleotide sequence ID" value="NZ_VCKZ01000569.1"/>
</dbReference>
<dbReference type="GO" id="GO:0034028">
    <property type="term" value="F:5-(carboxyamino)imidazole ribonucleotide synthase activity"/>
    <property type="evidence" value="ECO:0007669"/>
    <property type="project" value="UniProtKB-UniRule"/>
</dbReference>
<dbReference type="EMBL" id="VCKZ01000569">
    <property type="protein sequence ID" value="TMR26295.1"/>
    <property type="molecule type" value="Genomic_DNA"/>
</dbReference>
<dbReference type="NCBIfam" id="NF004679">
    <property type="entry name" value="PRK06019.1-5"/>
    <property type="match status" value="1"/>
</dbReference>
<keyword evidence="9" id="KW-1185">Reference proteome</keyword>
<dbReference type="Pfam" id="PF17769">
    <property type="entry name" value="PurK_C"/>
    <property type="match status" value="1"/>
</dbReference>
<reference evidence="8 9" key="1">
    <citation type="submission" date="2019-05" db="EMBL/GenBank/DDBJ databases">
        <title>Draft genome sequence of Actinomadura geliboluensis A8036.</title>
        <authorList>
            <person name="Saricaoglu S."/>
            <person name="Isik K."/>
        </authorList>
    </citation>
    <scope>NUCLEOTIDE SEQUENCE [LARGE SCALE GENOMIC DNA]</scope>
    <source>
        <strain evidence="8 9">A8036</strain>
    </source>
</reference>
<dbReference type="Gene3D" id="3.40.50.20">
    <property type="match status" value="1"/>
</dbReference>
<comment type="function">
    <text evidence="6">Catalyzes the ATP-dependent conversion of 5-aminoimidazole ribonucleotide (AIR) and HCO(3)- to N5-carboxyaminoimidazole ribonucleotide (N5-CAIR).</text>
</comment>
<evidence type="ECO:0000313" key="9">
    <source>
        <dbReference type="Proteomes" id="UP000305238"/>
    </source>
</evidence>
<dbReference type="InterPro" id="IPR011761">
    <property type="entry name" value="ATP-grasp"/>
</dbReference>
<feature type="binding site" evidence="5">
    <location>
        <position position="101"/>
    </location>
    <ligand>
        <name>ATP</name>
        <dbReference type="ChEBI" id="CHEBI:30616"/>
    </ligand>
</feature>
<comment type="caution">
    <text evidence="8">The sequence shown here is derived from an EMBL/GenBank/DDBJ whole genome shotgun (WGS) entry which is preliminary data.</text>
</comment>
<evidence type="ECO:0000259" key="7">
    <source>
        <dbReference type="PROSITE" id="PS50975"/>
    </source>
</evidence>
<dbReference type="PANTHER" id="PTHR11609">
    <property type="entry name" value="PURINE BIOSYNTHESIS PROTEIN 6/7, PUR6/7"/>
    <property type="match status" value="1"/>
</dbReference>
<dbReference type="SUPFAM" id="SSF56059">
    <property type="entry name" value="Glutathione synthetase ATP-binding domain-like"/>
    <property type="match status" value="1"/>
</dbReference>
<dbReference type="InterPro" id="IPR054350">
    <property type="entry name" value="PurT/PurK_preATP-grasp"/>
</dbReference>
<dbReference type="GO" id="GO:0005524">
    <property type="term" value="F:ATP binding"/>
    <property type="evidence" value="ECO:0007669"/>
    <property type="project" value="UniProtKB-UniRule"/>
</dbReference>
<dbReference type="Gene3D" id="3.30.1490.20">
    <property type="entry name" value="ATP-grasp fold, A domain"/>
    <property type="match status" value="1"/>
</dbReference>
<dbReference type="GO" id="GO:0046872">
    <property type="term" value="F:metal ion binding"/>
    <property type="evidence" value="ECO:0007669"/>
    <property type="project" value="InterPro"/>
</dbReference>
<dbReference type="GO" id="GO:0005829">
    <property type="term" value="C:cytosol"/>
    <property type="evidence" value="ECO:0007669"/>
    <property type="project" value="TreeGrafter"/>
</dbReference>
<dbReference type="PROSITE" id="PS50975">
    <property type="entry name" value="ATP_GRASP"/>
    <property type="match status" value="1"/>
</dbReference>
<keyword evidence="1 5" id="KW-0436">Ligase</keyword>
<evidence type="ECO:0000256" key="3">
    <source>
        <dbReference type="ARBA" id="ARBA00022755"/>
    </source>
</evidence>
<evidence type="ECO:0000256" key="4">
    <source>
        <dbReference type="ARBA" id="ARBA00022840"/>
    </source>
</evidence>
<dbReference type="OrthoDB" id="9804625at2"/>
<dbReference type="InterPro" id="IPR003135">
    <property type="entry name" value="ATP-grasp_carboxylate-amine"/>
</dbReference>
<dbReference type="HAMAP" id="MF_01928">
    <property type="entry name" value="PurK"/>
    <property type="match status" value="1"/>
</dbReference>
<dbReference type="Proteomes" id="UP000305238">
    <property type="component" value="Unassembled WGS sequence"/>
</dbReference>
<comment type="caution">
    <text evidence="5">Lacks conserved residue(s) required for the propagation of feature annotation.</text>
</comment>
<dbReference type="SUPFAM" id="SSF52440">
    <property type="entry name" value="PreATP-grasp domain"/>
    <property type="match status" value="1"/>
</dbReference>
<dbReference type="Pfam" id="PF02222">
    <property type="entry name" value="ATP-grasp"/>
    <property type="match status" value="1"/>
</dbReference>
<comment type="function">
    <text evidence="5">Catalyzes the ATP-dependent conversion of 5-aminoimidazole ribonucleotide (AIR) and HCO(3)(-) to N5-carboxyaminoimidazole ribonucleotide (N5-CAIR).</text>
</comment>
<dbReference type="SUPFAM" id="SSF51246">
    <property type="entry name" value="Rudiment single hybrid motif"/>
    <property type="match status" value="1"/>
</dbReference>
<feature type="binding site" evidence="5">
    <location>
        <begin position="178"/>
        <end position="181"/>
    </location>
    <ligand>
        <name>ATP</name>
        <dbReference type="ChEBI" id="CHEBI:30616"/>
    </ligand>
</feature>
<dbReference type="InterPro" id="IPR040686">
    <property type="entry name" value="PurK_C"/>
</dbReference>
<gene>
    <name evidence="5 6" type="primary">purK</name>
    <name evidence="8" type="ORF">ETD96_41475</name>
</gene>
<keyword evidence="3 5" id="KW-0658">Purine biosynthesis</keyword>
<dbReference type="NCBIfam" id="TIGR01161">
    <property type="entry name" value="purK"/>
    <property type="match status" value="1"/>
</dbReference>
<sequence>MPVVGMAGGGQLARMTQQAAIALGVSLRVLAGAPDESAAKAVSDVRVGDDRSRDDLLAFAKGCDVVTFDHEHVPGPHIRELEESGVPCRPGAAALAHAQDKLVMRERLSGLGVPCPAYAPVPASEPAAFLAEYGREHGWPLVLKATRGGYDGKGVWIVDEPSGEVERLLAEGVDLMVEQHVPFRRELAALVARSPYGQGAAYPIVETVQEGGICTEVIAPAPGLSDDLAAEAQSLALRVAEELGVVGLLAVELFETDAGLLVNELAMRPHNSGHWTIEGSRTSQFEQHLRAVLDLPLGSTEPTAPYTVMANVLGGDDPDVYSRYIHVMAHDPAVKVHMYGKESRPGRKIGHVTALGTDLDDVRERARHAADYLRWGTKMGEKRK</sequence>
<protein>
    <recommendedName>
        <fullName evidence="5 6">N5-carboxyaminoimidazole ribonucleotide synthase</fullName>
        <shortName evidence="5 6">N5-CAIR synthase</shortName>
        <ecNumber evidence="5 6">6.3.4.18</ecNumber>
    </recommendedName>
    <alternativeName>
        <fullName evidence="5 6">5-(carboxyamino)imidazole ribonucleotide synthetase</fullName>
    </alternativeName>
</protein>
<dbReference type="EC" id="6.3.4.18" evidence="5 6"/>
<evidence type="ECO:0000256" key="6">
    <source>
        <dbReference type="RuleBase" id="RU361200"/>
    </source>
</evidence>
<keyword evidence="2 5" id="KW-0547">Nucleotide-binding</keyword>
<evidence type="ECO:0000256" key="5">
    <source>
        <dbReference type="HAMAP-Rule" id="MF_01928"/>
    </source>
</evidence>
<dbReference type="NCBIfam" id="NF004680">
    <property type="entry name" value="PRK06019.1-6"/>
    <property type="match status" value="1"/>
</dbReference>
<accession>A0A5S4FZS6</accession>
<dbReference type="GO" id="GO:0006189">
    <property type="term" value="P:'de novo' IMP biosynthetic process"/>
    <property type="evidence" value="ECO:0007669"/>
    <property type="project" value="UniProtKB-UniRule"/>
</dbReference>
<dbReference type="InterPro" id="IPR016185">
    <property type="entry name" value="PreATP-grasp_dom_sf"/>
</dbReference>
<feature type="domain" description="ATP-grasp" evidence="7">
    <location>
        <begin position="105"/>
        <end position="293"/>
    </location>
</feature>
<feature type="binding site" evidence="5">
    <location>
        <position position="186"/>
    </location>
    <ligand>
        <name>ATP</name>
        <dbReference type="ChEBI" id="CHEBI:30616"/>
    </ligand>
</feature>
<dbReference type="FunFam" id="3.30.470.20:FF:000029">
    <property type="entry name" value="N5-carboxyaminoimidazole ribonucleotide synthase"/>
    <property type="match status" value="1"/>
</dbReference>
<dbReference type="InterPro" id="IPR005875">
    <property type="entry name" value="PurK"/>
</dbReference>
<comment type="catalytic activity">
    <reaction evidence="5 6">
        <text>5-amino-1-(5-phospho-beta-D-ribosyl)imidazole + hydrogencarbonate + ATP = 5-carboxyamino-1-(5-phospho-D-ribosyl)imidazole + ADP + phosphate + 2 H(+)</text>
        <dbReference type="Rhea" id="RHEA:19317"/>
        <dbReference type="ChEBI" id="CHEBI:15378"/>
        <dbReference type="ChEBI" id="CHEBI:17544"/>
        <dbReference type="ChEBI" id="CHEBI:30616"/>
        <dbReference type="ChEBI" id="CHEBI:43474"/>
        <dbReference type="ChEBI" id="CHEBI:58730"/>
        <dbReference type="ChEBI" id="CHEBI:137981"/>
        <dbReference type="ChEBI" id="CHEBI:456216"/>
        <dbReference type="EC" id="6.3.4.18"/>
    </reaction>
</comment>
<dbReference type="AlphaFoldDB" id="A0A5S4FZS6"/>
<dbReference type="InterPro" id="IPR013815">
    <property type="entry name" value="ATP_grasp_subdomain_1"/>
</dbReference>
<dbReference type="PANTHER" id="PTHR11609:SF5">
    <property type="entry name" value="PHOSPHORIBOSYLAMINOIMIDAZOLE CARBOXYLASE"/>
    <property type="match status" value="1"/>
</dbReference>